<dbReference type="InterPro" id="IPR017945">
    <property type="entry name" value="DHBP_synth_RibB-like_a/b_dom"/>
</dbReference>
<comment type="similarity">
    <text evidence="2 8">Belongs to the carbamoyltransferase HypF family.</text>
</comment>
<dbReference type="Pfam" id="PF17788">
    <property type="entry name" value="HypF_C"/>
    <property type="match status" value="1"/>
</dbReference>
<dbReference type="InterPro" id="IPR011125">
    <property type="entry name" value="Znf_HypF"/>
</dbReference>
<dbReference type="SUPFAM" id="SSF54975">
    <property type="entry name" value="Acylphosphatase/BLUF domain-like"/>
    <property type="match status" value="1"/>
</dbReference>
<accession>A0A250IVA6</accession>
<dbReference type="InterPro" id="IPR051060">
    <property type="entry name" value="Carbamoyltrans_HypF-like"/>
</dbReference>
<dbReference type="KEGG" id="cfus:CYFUS_000610"/>
<name>A0A250IVA6_9BACT</name>
<dbReference type="GO" id="GO:0016874">
    <property type="term" value="F:ligase activity"/>
    <property type="evidence" value="ECO:0007669"/>
    <property type="project" value="UniProtKB-UniRule"/>
</dbReference>
<comment type="catalytic activity">
    <reaction evidence="9">
        <text>an acyl phosphate + H2O = a carboxylate + phosphate + H(+)</text>
        <dbReference type="Rhea" id="RHEA:14965"/>
        <dbReference type="ChEBI" id="CHEBI:15377"/>
        <dbReference type="ChEBI" id="CHEBI:15378"/>
        <dbReference type="ChEBI" id="CHEBI:29067"/>
        <dbReference type="ChEBI" id="CHEBI:43474"/>
        <dbReference type="ChEBI" id="CHEBI:59918"/>
        <dbReference type="EC" id="3.6.1.7"/>
    </reaction>
</comment>
<evidence type="ECO:0000256" key="1">
    <source>
        <dbReference type="ARBA" id="ARBA00004711"/>
    </source>
</evidence>
<evidence type="ECO:0000256" key="8">
    <source>
        <dbReference type="PIRNR" id="PIRNR006256"/>
    </source>
</evidence>
<dbReference type="Pfam" id="PF07503">
    <property type="entry name" value="zf-HYPF"/>
    <property type="match status" value="2"/>
</dbReference>
<evidence type="ECO:0000259" key="10">
    <source>
        <dbReference type="PROSITE" id="PS51160"/>
    </source>
</evidence>
<dbReference type="GO" id="GO:0003725">
    <property type="term" value="F:double-stranded RNA binding"/>
    <property type="evidence" value="ECO:0007669"/>
    <property type="project" value="InterPro"/>
</dbReference>
<keyword evidence="9" id="KW-0378">Hydrolase</keyword>
<protein>
    <recommendedName>
        <fullName evidence="8">Carbamoyltransferase</fullName>
        <ecNumber evidence="8">6.2.-.-</ecNumber>
    </recommendedName>
</protein>
<dbReference type="UniPathway" id="UPA00335"/>
<dbReference type="GO" id="GO:0051604">
    <property type="term" value="P:protein maturation"/>
    <property type="evidence" value="ECO:0007669"/>
    <property type="project" value="TreeGrafter"/>
</dbReference>
<dbReference type="InterPro" id="IPR004421">
    <property type="entry name" value="Carbamoyltransferase_HypF"/>
</dbReference>
<dbReference type="RefSeq" id="WP_095983857.1">
    <property type="nucleotide sequence ID" value="NZ_CP022098.1"/>
</dbReference>
<dbReference type="NCBIfam" id="TIGR00143">
    <property type="entry name" value="hypF"/>
    <property type="match status" value="1"/>
</dbReference>
<dbReference type="InterPro" id="IPR001792">
    <property type="entry name" value="Acylphosphatase-like_dom"/>
</dbReference>
<dbReference type="InterPro" id="IPR055128">
    <property type="entry name" value="HypF_C_2"/>
</dbReference>
<evidence type="ECO:0000256" key="9">
    <source>
        <dbReference type="PROSITE-ProRule" id="PRU00520"/>
    </source>
</evidence>
<dbReference type="Gene3D" id="3.90.870.50">
    <property type="match status" value="1"/>
</dbReference>
<sequence length="763" mass="82050">MVRRAITVHGVVQGVGFRPFVHAAAMARGLAGWVRNRADGVRIEVEGPEPAVEDFVKALSREAPPAARLTHVLVSEVHPRHERAFHILASDPDAPPRPTVPADLATCPECLAEVASPGQRRFRYPFTHCTRCGPRWTLIESLPYDRSRTSMKGFTPCADCAAEYRDPADRRFHAQPIACPVCGPRVSLLAPDGSRLARDEAALRGAVETVREGRVLALRGMGGFHLLVDATSPEAVTLLRERKRRPDKPFAVMFPSLEVLRSHCEVSPEEAAVLTSPAAPILLLHKRMPGGEGAIAEAVAPGNPWLGALLPYTPLHVLLLEAAGRPLVCTSGNLSDEPLCIAPGEALTRLREVADRFLVHDRPIVRPVDDSVARLLPEGLQVLRRARGYAPLPLPLPGAPCLLGLGGQLKSTVALCVGEQVVVSQHLGDLGSPEGSRLLERTAEELRRLLDARPVALACDLHPDYVSTRLAERLSGEWGVPLVRVQHHHAHVAACMAEHGLVGPVLGLAWDGAGLGTDGTLWGGEALVVEGAAFRRVAHLRPFSLPGGERALREPRRAALGLVHEVRGAGALDSLRECFTAREGEVLVAMLARGLQSPRTTSMGRLFDAVAALSGIRARAGFEGQAAMALEYAAGEGEAEPYPLPLGNGAPAVADWEPLLEALLDERKRGVPAPLLAARFHAALAVLAESIAVRVGLPRVVLSGGCFQNPRLLRDVQARLRARGFEVFWPRHYPPNDGGLSLGQVAVAARWLEEAHDVSRNPR</sequence>
<dbReference type="PROSITE" id="PS51160">
    <property type="entry name" value="ACYLPHOSPHATASE_3"/>
    <property type="match status" value="1"/>
</dbReference>
<dbReference type="Gene3D" id="3.30.420.40">
    <property type="match status" value="1"/>
</dbReference>
<feature type="active site" evidence="9">
    <location>
        <position position="18"/>
    </location>
</feature>
<evidence type="ECO:0000256" key="7">
    <source>
        <dbReference type="ARBA" id="ARBA00048220"/>
    </source>
</evidence>
<evidence type="ECO:0000256" key="4">
    <source>
        <dbReference type="ARBA" id="ARBA00022723"/>
    </source>
</evidence>
<dbReference type="PIRSF" id="PIRSF006256">
    <property type="entry name" value="CMPcnvr_hdrg_mat"/>
    <property type="match status" value="1"/>
</dbReference>
<dbReference type="Proteomes" id="UP000217257">
    <property type="component" value="Chromosome"/>
</dbReference>
<feature type="domain" description="Acylphosphatase-like" evidence="10">
    <location>
        <begin position="3"/>
        <end position="89"/>
    </location>
</feature>
<gene>
    <name evidence="12" type="ORF">CYFUS_000610</name>
</gene>
<organism evidence="12 13">
    <name type="scientific">Cystobacter fuscus</name>
    <dbReference type="NCBI Taxonomy" id="43"/>
    <lineage>
        <taxon>Bacteria</taxon>
        <taxon>Pseudomonadati</taxon>
        <taxon>Myxococcota</taxon>
        <taxon>Myxococcia</taxon>
        <taxon>Myxococcales</taxon>
        <taxon>Cystobacterineae</taxon>
        <taxon>Archangiaceae</taxon>
        <taxon>Cystobacter</taxon>
    </lineage>
</organism>
<evidence type="ECO:0000313" key="12">
    <source>
        <dbReference type="EMBL" id="ATB35198.1"/>
    </source>
</evidence>
<keyword evidence="5" id="KW-0863">Zinc-finger</keyword>
<dbReference type="Pfam" id="PF00708">
    <property type="entry name" value="Acylphosphatase"/>
    <property type="match status" value="1"/>
</dbReference>
<evidence type="ECO:0000256" key="5">
    <source>
        <dbReference type="ARBA" id="ARBA00022771"/>
    </source>
</evidence>
<dbReference type="Pfam" id="PF22521">
    <property type="entry name" value="HypF_C_2"/>
    <property type="match status" value="1"/>
</dbReference>
<dbReference type="Gene3D" id="3.30.110.120">
    <property type="match status" value="1"/>
</dbReference>
<evidence type="ECO:0000256" key="3">
    <source>
        <dbReference type="ARBA" id="ARBA00022598"/>
    </source>
</evidence>
<dbReference type="PROSITE" id="PS00150">
    <property type="entry name" value="ACYLPHOSPHATASE_1"/>
    <property type="match status" value="1"/>
</dbReference>
<dbReference type="EMBL" id="CP022098">
    <property type="protein sequence ID" value="ATB35198.1"/>
    <property type="molecule type" value="Genomic_DNA"/>
</dbReference>
<feature type="domain" description="YrdC-like" evidence="11">
    <location>
        <begin position="200"/>
        <end position="388"/>
    </location>
</feature>
<dbReference type="InterPro" id="IPR041440">
    <property type="entry name" value="HypF_C"/>
</dbReference>
<dbReference type="EC" id="6.2.-.-" evidence="8"/>
<dbReference type="InterPro" id="IPR036046">
    <property type="entry name" value="Acylphosphatase-like_dom_sf"/>
</dbReference>
<dbReference type="SUPFAM" id="SSF55821">
    <property type="entry name" value="YrdC/RibB"/>
    <property type="match status" value="1"/>
</dbReference>
<evidence type="ECO:0000259" key="11">
    <source>
        <dbReference type="PROSITE" id="PS51163"/>
    </source>
</evidence>
<dbReference type="GO" id="GO:0008270">
    <property type="term" value="F:zinc ion binding"/>
    <property type="evidence" value="ECO:0007669"/>
    <property type="project" value="UniProtKB-KW"/>
</dbReference>
<feature type="active site" evidence="9">
    <location>
        <position position="36"/>
    </location>
</feature>
<dbReference type="AlphaFoldDB" id="A0A250IVA6"/>
<dbReference type="Gene3D" id="3.30.420.360">
    <property type="match status" value="1"/>
</dbReference>
<dbReference type="InterPro" id="IPR017968">
    <property type="entry name" value="Acylphosphatase_CS"/>
</dbReference>
<dbReference type="GO" id="GO:0003998">
    <property type="term" value="F:acylphosphatase activity"/>
    <property type="evidence" value="ECO:0007669"/>
    <property type="project" value="UniProtKB-EC"/>
</dbReference>
<dbReference type="InterPro" id="IPR006070">
    <property type="entry name" value="Sua5-like_dom"/>
</dbReference>
<keyword evidence="3" id="KW-0436">Ligase</keyword>
<proteinExistence type="inferred from homology"/>
<reference evidence="12 13" key="1">
    <citation type="submission" date="2017-06" db="EMBL/GenBank/DDBJ databases">
        <title>Sequencing and comparative analysis of myxobacterial genomes.</title>
        <authorList>
            <person name="Rupp O."/>
            <person name="Goesmann A."/>
            <person name="Sogaard-Andersen L."/>
        </authorList>
    </citation>
    <scope>NUCLEOTIDE SEQUENCE [LARGE SCALE GENOMIC DNA]</scope>
    <source>
        <strain evidence="12 13">DSM 52655</strain>
    </source>
</reference>
<dbReference type="Pfam" id="PF01300">
    <property type="entry name" value="Sua5_yciO_yrdC"/>
    <property type="match status" value="1"/>
</dbReference>
<comment type="pathway">
    <text evidence="1">Protein modification; [NiFe] hydrogenase maturation.</text>
</comment>
<comment type="catalytic activity">
    <reaction evidence="7">
        <text>C-terminal L-cysteinyl-[HypE protein] + carbamoyl phosphate + ATP + H2O = C-terminal S-carboxamide-L-cysteinyl-[HypE protein] + AMP + phosphate + diphosphate + H(+)</text>
        <dbReference type="Rhea" id="RHEA:55636"/>
        <dbReference type="Rhea" id="RHEA-COMP:14247"/>
        <dbReference type="Rhea" id="RHEA-COMP:14392"/>
        <dbReference type="ChEBI" id="CHEBI:15377"/>
        <dbReference type="ChEBI" id="CHEBI:15378"/>
        <dbReference type="ChEBI" id="CHEBI:30616"/>
        <dbReference type="ChEBI" id="CHEBI:33019"/>
        <dbReference type="ChEBI" id="CHEBI:43474"/>
        <dbReference type="ChEBI" id="CHEBI:58228"/>
        <dbReference type="ChEBI" id="CHEBI:76913"/>
        <dbReference type="ChEBI" id="CHEBI:139126"/>
        <dbReference type="ChEBI" id="CHEBI:456215"/>
    </reaction>
</comment>
<evidence type="ECO:0000256" key="2">
    <source>
        <dbReference type="ARBA" id="ARBA00008097"/>
    </source>
</evidence>
<evidence type="ECO:0000313" key="13">
    <source>
        <dbReference type="Proteomes" id="UP000217257"/>
    </source>
</evidence>
<evidence type="ECO:0000256" key="6">
    <source>
        <dbReference type="ARBA" id="ARBA00022833"/>
    </source>
</evidence>
<keyword evidence="6" id="KW-0862">Zinc</keyword>
<keyword evidence="4" id="KW-0479">Metal-binding</keyword>
<dbReference type="PROSITE" id="PS51163">
    <property type="entry name" value="YRDC"/>
    <property type="match status" value="1"/>
</dbReference>
<dbReference type="PANTHER" id="PTHR42959:SF1">
    <property type="entry name" value="CARBAMOYLTRANSFERASE HYPF"/>
    <property type="match status" value="1"/>
</dbReference>
<dbReference type="PANTHER" id="PTHR42959">
    <property type="entry name" value="CARBAMOYLTRANSFERASE"/>
    <property type="match status" value="1"/>
</dbReference>
<dbReference type="GO" id="GO:0016743">
    <property type="term" value="F:carboxyl- or carbamoyltransferase activity"/>
    <property type="evidence" value="ECO:0007669"/>
    <property type="project" value="UniProtKB-UniRule"/>
</dbReference>